<comment type="similarity">
    <text evidence="1">Belongs to the bacterial/plant glucose-1-phosphate adenylyltransferase family.</text>
</comment>
<evidence type="ECO:0000256" key="8">
    <source>
        <dbReference type="NCBIfam" id="TIGR02091"/>
    </source>
</evidence>
<dbReference type="CDD" id="cd02508">
    <property type="entry name" value="ADP_Glucose_PP"/>
    <property type="match status" value="1"/>
</dbReference>
<dbReference type="Proteomes" id="UP000053370">
    <property type="component" value="Unassembled WGS sequence"/>
</dbReference>
<dbReference type="Gene3D" id="3.90.550.10">
    <property type="entry name" value="Spore Coat Polysaccharide Biosynthesis Protein SpsA, Chain A"/>
    <property type="match status" value="1"/>
</dbReference>
<dbReference type="PROSITE" id="PS00809">
    <property type="entry name" value="ADP_GLC_PYROPHOSPH_2"/>
    <property type="match status" value="1"/>
</dbReference>
<proteinExistence type="inferred from homology"/>
<dbReference type="Pfam" id="PF25247">
    <property type="entry name" value="LbH_GLGC"/>
    <property type="match status" value="1"/>
</dbReference>
<dbReference type="NCBIfam" id="NF002772">
    <property type="entry name" value="PRK02862.1"/>
    <property type="match status" value="1"/>
</dbReference>
<dbReference type="STRING" id="1678840.ATC1_11238"/>
<keyword evidence="3 10" id="KW-0808">Transferase</keyword>
<evidence type="ECO:0000256" key="2">
    <source>
        <dbReference type="ARBA" id="ARBA00022600"/>
    </source>
</evidence>
<dbReference type="PATRIC" id="fig|1678840.3.peg.279"/>
<dbReference type="InterPro" id="IPR005835">
    <property type="entry name" value="NTP_transferase_dom"/>
</dbReference>
<dbReference type="PANTHER" id="PTHR43523:SF12">
    <property type="entry name" value="GLUCOSE-1-PHOSPHATE ADENYLYLTRANSFERASE LARGE SUBUNIT 1, CHLOROPLASTIC-RELATED"/>
    <property type="match status" value="1"/>
</dbReference>
<keyword evidence="6" id="KW-0067">ATP-binding</keyword>
<evidence type="ECO:0000256" key="5">
    <source>
        <dbReference type="ARBA" id="ARBA00022741"/>
    </source>
</evidence>
<dbReference type="InterPro" id="IPR011004">
    <property type="entry name" value="Trimer_LpxA-like_sf"/>
</dbReference>
<evidence type="ECO:0000256" key="1">
    <source>
        <dbReference type="ARBA" id="ARBA00010443"/>
    </source>
</evidence>
<dbReference type="EMBL" id="DF968179">
    <property type="protein sequence ID" value="GAP39310.1"/>
    <property type="molecule type" value="Genomic_DNA"/>
</dbReference>
<dbReference type="InterPro" id="IPR029044">
    <property type="entry name" value="Nucleotide-diphossugar_trans"/>
</dbReference>
<dbReference type="AlphaFoldDB" id="A0A0K8PAY4"/>
<dbReference type="Gene3D" id="2.160.10.10">
    <property type="entry name" value="Hexapeptide repeat proteins"/>
    <property type="match status" value="1"/>
</dbReference>
<dbReference type="EC" id="2.7.7.27" evidence="8"/>
<dbReference type="RefSeq" id="WP_062277364.1">
    <property type="nucleotide sequence ID" value="NZ_DF968179.1"/>
</dbReference>
<dbReference type="CDD" id="cd04651">
    <property type="entry name" value="LbH_G1P_AT_C"/>
    <property type="match status" value="1"/>
</dbReference>
<dbReference type="SUPFAM" id="SSF53448">
    <property type="entry name" value="Nucleotide-diphospho-sugar transferases"/>
    <property type="match status" value="1"/>
</dbReference>
<keyword evidence="7" id="KW-0119">Carbohydrate metabolism</keyword>
<evidence type="ECO:0000313" key="10">
    <source>
        <dbReference type="EMBL" id="GAP39310.1"/>
    </source>
</evidence>
<dbReference type="SUPFAM" id="SSF51161">
    <property type="entry name" value="Trimeric LpxA-like enzymes"/>
    <property type="match status" value="1"/>
</dbReference>
<dbReference type="GO" id="GO:0005524">
    <property type="term" value="F:ATP binding"/>
    <property type="evidence" value="ECO:0007669"/>
    <property type="project" value="UniProtKB-KW"/>
</dbReference>
<dbReference type="GO" id="GO:0005978">
    <property type="term" value="P:glycogen biosynthetic process"/>
    <property type="evidence" value="ECO:0007669"/>
    <property type="project" value="UniProtKB-UniRule"/>
</dbReference>
<keyword evidence="11" id="KW-1185">Reference proteome</keyword>
<dbReference type="PROSITE" id="PS00808">
    <property type="entry name" value="ADP_GLC_PYROPHOSPH_1"/>
    <property type="match status" value="1"/>
</dbReference>
<evidence type="ECO:0000313" key="11">
    <source>
        <dbReference type="Proteomes" id="UP000053370"/>
    </source>
</evidence>
<name>A0A0K8PAY4_9CHLR</name>
<gene>
    <name evidence="10" type="ORF">ATC1_11238</name>
</gene>
<keyword evidence="4 10" id="KW-0548">Nucleotidyltransferase</keyword>
<evidence type="ECO:0000259" key="9">
    <source>
        <dbReference type="Pfam" id="PF00483"/>
    </source>
</evidence>
<accession>A0A0K8PAY4</accession>
<organism evidence="10">
    <name type="scientific">Flexilinea flocculi</name>
    <dbReference type="NCBI Taxonomy" id="1678840"/>
    <lineage>
        <taxon>Bacteria</taxon>
        <taxon>Bacillati</taxon>
        <taxon>Chloroflexota</taxon>
        <taxon>Anaerolineae</taxon>
        <taxon>Anaerolineales</taxon>
        <taxon>Anaerolineaceae</taxon>
        <taxon>Flexilinea</taxon>
    </lineage>
</organism>
<evidence type="ECO:0000256" key="7">
    <source>
        <dbReference type="ARBA" id="ARBA00023277"/>
    </source>
</evidence>
<keyword evidence="5" id="KW-0547">Nucleotide-binding</keyword>
<dbReference type="Pfam" id="PF00483">
    <property type="entry name" value="NTP_transferase"/>
    <property type="match status" value="1"/>
</dbReference>
<keyword evidence="2" id="KW-0321">Glycogen metabolism</keyword>
<feature type="domain" description="Nucleotidyl transferase" evidence="9">
    <location>
        <begin position="9"/>
        <end position="268"/>
    </location>
</feature>
<protein>
    <recommendedName>
        <fullName evidence="8">Glucose-1-phosphate adenylyltransferase</fullName>
        <ecNumber evidence="8">2.7.7.27</ecNumber>
    </recommendedName>
</protein>
<dbReference type="InterPro" id="IPR011831">
    <property type="entry name" value="ADP-Glc_PPase"/>
</dbReference>
<reference evidence="10" key="1">
    <citation type="journal article" date="2015" name="Genome Announc.">
        <title>Draft Genome Sequence of Anaerolineae Strain TC1, a Novel Isolate from a Methanogenic Wastewater Treatment System.</title>
        <authorList>
            <person name="Matsuura N."/>
            <person name="Tourlousse D.M."/>
            <person name="Sun L."/>
            <person name="Toyonaga M."/>
            <person name="Kuroda K."/>
            <person name="Ohashi A."/>
            <person name="Cruz R."/>
            <person name="Yamaguchi T."/>
            <person name="Sekiguchi Y."/>
        </authorList>
    </citation>
    <scope>NUCLEOTIDE SEQUENCE [LARGE SCALE GENOMIC DNA]</scope>
    <source>
        <strain evidence="10">TC1</strain>
    </source>
</reference>
<dbReference type="GO" id="GO:0008878">
    <property type="term" value="F:glucose-1-phosphate adenylyltransferase activity"/>
    <property type="evidence" value="ECO:0007669"/>
    <property type="project" value="UniProtKB-UniRule"/>
</dbReference>
<evidence type="ECO:0000256" key="6">
    <source>
        <dbReference type="ARBA" id="ARBA00022840"/>
    </source>
</evidence>
<dbReference type="PANTHER" id="PTHR43523">
    <property type="entry name" value="GLUCOSE-1-PHOSPHATE ADENYLYLTRANSFERASE-RELATED"/>
    <property type="match status" value="1"/>
</dbReference>
<dbReference type="InterPro" id="IPR005836">
    <property type="entry name" value="ADP_Glu_pyroP_CS"/>
</dbReference>
<dbReference type="NCBIfam" id="TIGR02091">
    <property type="entry name" value="glgC"/>
    <property type="match status" value="1"/>
</dbReference>
<evidence type="ECO:0000256" key="4">
    <source>
        <dbReference type="ARBA" id="ARBA00022695"/>
    </source>
</evidence>
<evidence type="ECO:0000256" key="3">
    <source>
        <dbReference type="ARBA" id="ARBA00022679"/>
    </source>
</evidence>
<sequence>MLPLDEVLAVILGGGRGTRLFPLTQMRAKPAVPIAGQYRLIDIPISNCINSGIYKIAVLTQFNSVSLHRHISGTYHFDTFHPGWVQIWAAEQRADNNDWYQGTADAVRKQLSEIITARTDYVLILSGDHLYRCNYAEMLQFHIDHNADVTVATQPVHKNEANRYGILKRNPEDKITDFKEKPNDPEILKDLRSLEDEEKPYLGSMGIYLFNKDLLVGLLSSLDYSDFGKHLIPYTIDRYDVYGWIFNDYWEDIGTIRAFYETNLQLTEDKPNFNFYDPRYPIYTYNTTMPITTVDNTVIQKALISKGCKIRAARIEHSIVGLRSSIDSGTEIKDTIIMGVDDDVFEKSSTDKKYFNIPLGIGKNCFIEKAIIDKNARIGDNVIIRPFPDDAEFDDPDPIKKYYVRDGIVIIPKNTVIKAGTVIEPASK</sequence>